<evidence type="ECO:0008006" key="3">
    <source>
        <dbReference type="Google" id="ProtNLM"/>
    </source>
</evidence>
<dbReference type="AlphaFoldDB" id="A0A438G6Q8"/>
<evidence type="ECO:0000313" key="2">
    <source>
        <dbReference type="Proteomes" id="UP000288805"/>
    </source>
</evidence>
<gene>
    <name evidence="1" type="ORF">CK203_061652</name>
</gene>
<dbReference type="Gene3D" id="3.60.10.10">
    <property type="entry name" value="Endonuclease/exonuclease/phosphatase"/>
    <property type="match status" value="1"/>
</dbReference>
<evidence type="ECO:0000313" key="1">
    <source>
        <dbReference type="EMBL" id="RVW67889.1"/>
    </source>
</evidence>
<reference evidence="1 2" key="1">
    <citation type="journal article" date="2018" name="PLoS Genet.">
        <title>Population sequencing reveals clonal diversity and ancestral inbreeding in the grapevine cultivar Chardonnay.</title>
        <authorList>
            <person name="Roach M.J."/>
            <person name="Johnson D.L."/>
            <person name="Bohlmann J."/>
            <person name="van Vuuren H.J."/>
            <person name="Jones S.J."/>
            <person name="Pretorius I.S."/>
            <person name="Schmidt S.A."/>
            <person name="Borneman A.R."/>
        </authorList>
    </citation>
    <scope>NUCLEOTIDE SEQUENCE [LARGE SCALE GENOMIC DNA]</scope>
    <source>
        <strain evidence="2">cv. Chardonnay</strain>
        <tissue evidence="1">Leaf</tissue>
    </source>
</reference>
<dbReference type="PANTHER" id="PTHR46890">
    <property type="entry name" value="NON-LTR RETROLELEMENT REVERSE TRANSCRIPTASE-LIKE PROTEIN-RELATED"/>
    <property type="match status" value="1"/>
</dbReference>
<name>A0A438G6Q8_VITVI</name>
<dbReference type="EMBL" id="QGNW01000561">
    <property type="protein sequence ID" value="RVW67889.1"/>
    <property type="molecule type" value="Genomic_DNA"/>
</dbReference>
<accession>A0A438G6Q8</accession>
<sequence length="730" mass="80550">MGIQHRGHCRWWMQSSGTKEGQGVFAIQLWWEVPRCFSQVVPKRVSGGLEVRADGVSQTGEKGGWVGAKGGMCLSPSECRSRLLGGGAIGVSEKVRTEGSRGVDICRSPIGNGKGRLGEACTEGEYLASVGAHIPLSSCSVQVGSCGGPMEREATLSPGRLIKGERGSLKFNPLVVAKLLPSQACLSSTFSLLLTDEALLEEAARFPSSFSLPILALRDSVSSSSSILPEITRTVVIPSKKGKEIVCVESGLVAFCNFLGMLIEGFEEEILTLLHRIKVMKGQDSQVRERFLEWGVVDSKGVAGSSIESLWVELGVIRELWNDLWCVGGDFNAVRFPREHNGASRFSEAMRRFSKVIKNLQLRDLPLLGGFFTKSGGLNNQSQSSLDHFLGPYNFVLAEKLKLLKSNLKSWNMEVFSIVAIRKNSTLAQVKWVGSCKARGAICGEQGVTLSDLNGDKALDGGEGAWDLIDFKPISLVNGLNKLLVKVLTNMLKKVVSKVVSKFQNAFVEGRQILDAMLIANEAIDSMLKSNNVRVLCKLDIFFFDRSKLDIEKAYDHQERDYPNGEVENLNELAFKVVCKVGEHPSTYLGFPLSALMTLQQLGMEWKRDFAKDWQCGKDNTFMPRLVNLRLEKIQKDFLWGNLVNWATVCLDKSKGGLGVKHLPLLNMALLSSSKEAWAMDLWTQSSEGGVWSPIFSKHLNDWEIEGLKRSFARLKDKVVMGDKEDKVAF</sequence>
<comment type="caution">
    <text evidence="1">The sequence shown here is derived from an EMBL/GenBank/DDBJ whole genome shotgun (WGS) entry which is preliminary data.</text>
</comment>
<dbReference type="InterPro" id="IPR052343">
    <property type="entry name" value="Retrotransposon-Effector_Assoc"/>
</dbReference>
<proteinExistence type="predicted"/>
<dbReference type="SUPFAM" id="SSF56219">
    <property type="entry name" value="DNase I-like"/>
    <property type="match status" value="1"/>
</dbReference>
<dbReference type="InterPro" id="IPR036691">
    <property type="entry name" value="Endo/exonu/phosph_ase_sf"/>
</dbReference>
<dbReference type="Proteomes" id="UP000288805">
    <property type="component" value="Unassembled WGS sequence"/>
</dbReference>
<dbReference type="PANTHER" id="PTHR46890:SF48">
    <property type="entry name" value="RNA-DIRECTED DNA POLYMERASE"/>
    <property type="match status" value="1"/>
</dbReference>
<protein>
    <recommendedName>
        <fullName evidence="3">Reverse transcriptase domain-containing protein</fullName>
    </recommendedName>
</protein>
<organism evidence="1 2">
    <name type="scientific">Vitis vinifera</name>
    <name type="common">Grape</name>
    <dbReference type="NCBI Taxonomy" id="29760"/>
    <lineage>
        <taxon>Eukaryota</taxon>
        <taxon>Viridiplantae</taxon>
        <taxon>Streptophyta</taxon>
        <taxon>Embryophyta</taxon>
        <taxon>Tracheophyta</taxon>
        <taxon>Spermatophyta</taxon>
        <taxon>Magnoliopsida</taxon>
        <taxon>eudicotyledons</taxon>
        <taxon>Gunneridae</taxon>
        <taxon>Pentapetalae</taxon>
        <taxon>rosids</taxon>
        <taxon>Vitales</taxon>
        <taxon>Vitaceae</taxon>
        <taxon>Viteae</taxon>
        <taxon>Vitis</taxon>
    </lineage>
</organism>